<name>A0A7I4EH53_PHYPA</name>
<dbReference type="SUPFAM" id="SSF143456">
    <property type="entry name" value="VC0467-like"/>
    <property type="match status" value="1"/>
</dbReference>
<dbReference type="SUPFAM" id="SSF52833">
    <property type="entry name" value="Thioredoxin-like"/>
    <property type="match status" value="1"/>
</dbReference>
<evidence type="ECO:0000256" key="2">
    <source>
        <dbReference type="SAM" id="SignalP"/>
    </source>
</evidence>
<dbReference type="InterPro" id="IPR036249">
    <property type="entry name" value="Thioredoxin-like_sf"/>
</dbReference>
<dbReference type="RefSeq" id="XP_024381681.1">
    <property type="nucleotide sequence ID" value="XM_024525913.2"/>
</dbReference>
<dbReference type="Pfam" id="PF02622">
    <property type="entry name" value="DUF179"/>
    <property type="match status" value="1"/>
</dbReference>
<dbReference type="EMBL" id="ABEU02000007">
    <property type="status" value="NOT_ANNOTATED_CDS"/>
    <property type="molecule type" value="Genomic_DNA"/>
</dbReference>
<reference evidence="3 4" key="1">
    <citation type="journal article" date="2008" name="Science">
        <title>The Physcomitrella genome reveals evolutionary insights into the conquest of land by plants.</title>
        <authorList>
            <person name="Rensing S."/>
            <person name="Lang D."/>
            <person name="Zimmer A."/>
            <person name="Terry A."/>
            <person name="Salamov A."/>
            <person name="Shapiro H."/>
            <person name="Nishiyama T."/>
            <person name="Perroud P.-F."/>
            <person name="Lindquist E."/>
            <person name="Kamisugi Y."/>
            <person name="Tanahashi T."/>
            <person name="Sakakibara K."/>
            <person name="Fujita T."/>
            <person name="Oishi K."/>
            <person name="Shin-I T."/>
            <person name="Kuroki Y."/>
            <person name="Toyoda A."/>
            <person name="Suzuki Y."/>
            <person name="Hashimoto A."/>
            <person name="Yamaguchi K."/>
            <person name="Sugano A."/>
            <person name="Kohara Y."/>
            <person name="Fujiyama A."/>
            <person name="Anterola A."/>
            <person name="Aoki S."/>
            <person name="Ashton N."/>
            <person name="Barbazuk W.B."/>
            <person name="Barker E."/>
            <person name="Bennetzen J."/>
            <person name="Bezanilla M."/>
            <person name="Blankenship R."/>
            <person name="Cho S.H."/>
            <person name="Dutcher S."/>
            <person name="Estelle M."/>
            <person name="Fawcett J.A."/>
            <person name="Gundlach H."/>
            <person name="Hanada K."/>
            <person name="Heyl A."/>
            <person name="Hicks K.A."/>
            <person name="Hugh J."/>
            <person name="Lohr M."/>
            <person name="Mayer K."/>
            <person name="Melkozernov A."/>
            <person name="Murata T."/>
            <person name="Nelson D."/>
            <person name="Pils B."/>
            <person name="Prigge M."/>
            <person name="Reiss B."/>
            <person name="Renner T."/>
            <person name="Rombauts S."/>
            <person name="Rushton P."/>
            <person name="Sanderfoot A."/>
            <person name="Schween G."/>
            <person name="Shiu S.-H."/>
            <person name="Stueber K."/>
            <person name="Theodoulou F.L."/>
            <person name="Tu H."/>
            <person name="Van de Peer Y."/>
            <person name="Verrier P.J."/>
            <person name="Waters E."/>
            <person name="Wood A."/>
            <person name="Yang L."/>
            <person name="Cove D."/>
            <person name="Cuming A."/>
            <person name="Hasebe M."/>
            <person name="Lucas S."/>
            <person name="Mishler D.B."/>
            <person name="Reski R."/>
            <person name="Grigoriev I."/>
            <person name="Quatrano R.S."/>
            <person name="Boore J.L."/>
        </authorList>
    </citation>
    <scope>NUCLEOTIDE SEQUENCE [LARGE SCALE GENOMIC DNA]</scope>
    <source>
        <strain evidence="3 4">cv. Gransden 2004</strain>
    </source>
</reference>
<evidence type="ECO:0008006" key="5">
    <source>
        <dbReference type="Google" id="ProtNLM"/>
    </source>
</evidence>
<proteinExistence type="predicted"/>
<evidence type="ECO:0000313" key="3">
    <source>
        <dbReference type="EnsemblPlants" id="Pp3c7_6630V3.2"/>
    </source>
</evidence>
<dbReference type="PANTHER" id="PTHR31984:SF12">
    <property type="entry name" value="THIOREDOXIN DOMAIN-CONTAINING PROTEIN"/>
    <property type="match status" value="1"/>
</dbReference>
<dbReference type="Gramene" id="Pp3c7_6630V3.2">
    <property type="protein sequence ID" value="Pp3c7_6630V3.2"/>
    <property type="gene ID" value="Pp3c7_6630"/>
</dbReference>
<protein>
    <recommendedName>
        <fullName evidence="5">Thioredoxin domain-containing protein</fullName>
    </recommendedName>
</protein>
<dbReference type="Proteomes" id="UP000006727">
    <property type="component" value="Chromosome 7"/>
</dbReference>
<evidence type="ECO:0000256" key="1">
    <source>
        <dbReference type="SAM" id="MobiDB-lite"/>
    </source>
</evidence>
<dbReference type="Gramene" id="Pp3c7_6630V3.3">
    <property type="protein sequence ID" value="Pp3c7_6630V3.3"/>
    <property type="gene ID" value="Pp3c7_6630"/>
</dbReference>
<feature type="region of interest" description="Disordered" evidence="1">
    <location>
        <begin position="186"/>
        <end position="229"/>
    </location>
</feature>
<reference evidence="3" key="3">
    <citation type="submission" date="2020-12" db="UniProtKB">
        <authorList>
            <consortium name="EnsemblPlants"/>
        </authorList>
    </citation>
    <scope>IDENTIFICATION</scope>
</reference>
<dbReference type="OrthoDB" id="1910803at2759"/>
<dbReference type="FunCoup" id="A0A7I4EH53">
    <property type="interactions" value="2364"/>
</dbReference>
<dbReference type="InterPro" id="IPR003774">
    <property type="entry name" value="AlgH-like"/>
</dbReference>
<feature type="compositionally biased region" description="Basic and acidic residues" evidence="1">
    <location>
        <begin position="196"/>
        <end position="222"/>
    </location>
</feature>
<keyword evidence="4" id="KW-1185">Reference proteome</keyword>
<dbReference type="EnsemblPlants" id="Pp3c7_6630V3.2">
    <property type="protein sequence ID" value="Pp3c7_6630V3.2"/>
    <property type="gene ID" value="Pp3c7_6630"/>
</dbReference>
<evidence type="ECO:0000313" key="4">
    <source>
        <dbReference type="Proteomes" id="UP000006727"/>
    </source>
</evidence>
<keyword evidence="2" id="KW-0732">Signal</keyword>
<organism evidence="3 4">
    <name type="scientific">Physcomitrium patens</name>
    <name type="common">Spreading-leaved earth moss</name>
    <name type="synonym">Physcomitrella patens</name>
    <dbReference type="NCBI Taxonomy" id="3218"/>
    <lineage>
        <taxon>Eukaryota</taxon>
        <taxon>Viridiplantae</taxon>
        <taxon>Streptophyta</taxon>
        <taxon>Embryophyta</taxon>
        <taxon>Bryophyta</taxon>
        <taxon>Bryophytina</taxon>
        <taxon>Bryopsida</taxon>
        <taxon>Funariidae</taxon>
        <taxon>Funariales</taxon>
        <taxon>Funariaceae</taxon>
        <taxon>Physcomitrium</taxon>
    </lineage>
</organism>
<dbReference type="PANTHER" id="PTHR31984">
    <property type="entry name" value="TRANSPORTER, PUTATIVE (DUF179)-RELATED"/>
    <property type="match status" value="1"/>
</dbReference>
<gene>
    <name evidence="3" type="primary">LOC112285228</name>
</gene>
<dbReference type="Gene3D" id="3.40.30.10">
    <property type="entry name" value="Glutaredoxin"/>
    <property type="match status" value="1"/>
</dbReference>
<feature type="signal peptide" evidence="2">
    <location>
        <begin position="1"/>
        <end position="21"/>
    </location>
</feature>
<accession>A0A7I4EH53</accession>
<dbReference type="Gene3D" id="3.40.1740.10">
    <property type="entry name" value="VC0467-like"/>
    <property type="match status" value="1"/>
</dbReference>
<reference evidence="3 4" key="2">
    <citation type="journal article" date="2018" name="Plant J.">
        <title>The Physcomitrella patens chromosome-scale assembly reveals moss genome structure and evolution.</title>
        <authorList>
            <person name="Lang D."/>
            <person name="Ullrich K.K."/>
            <person name="Murat F."/>
            <person name="Fuchs J."/>
            <person name="Jenkins J."/>
            <person name="Haas F.B."/>
            <person name="Piednoel M."/>
            <person name="Gundlach H."/>
            <person name="Van Bel M."/>
            <person name="Meyberg R."/>
            <person name="Vives C."/>
            <person name="Morata J."/>
            <person name="Symeonidi A."/>
            <person name="Hiss M."/>
            <person name="Muchero W."/>
            <person name="Kamisugi Y."/>
            <person name="Saleh O."/>
            <person name="Blanc G."/>
            <person name="Decker E.L."/>
            <person name="van Gessel N."/>
            <person name="Grimwood J."/>
            <person name="Hayes R.D."/>
            <person name="Graham S.W."/>
            <person name="Gunter L.E."/>
            <person name="McDaniel S.F."/>
            <person name="Hoernstein S.N.W."/>
            <person name="Larsson A."/>
            <person name="Li F.W."/>
            <person name="Perroud P.F."/>
            <person name="Phillips J."/>
            <person name="Ranjan P."/>
            <person name="Rokshar D.S."/>
            <person name="Rothfels C.J."/>
            <person name="Schneider L."/>
            <person name="Shu S."/>
            <person name="Stevenson D.W."/>
            <person name="Thummler F."/>
            <person name="Tillich M."/>
            <person name="Villarreal Aguilar J.C."/>
            <person name="Widiez T."/>
            <person name="Wong G.K."/>
            <person name="Wymore A."/>
            <person name="Zhang Y."/>
            <person name="Zimmer A.D."/>
            <person name="Quatrano R.S."/>
            <person name="Mayer K.F.X."/>
            <person name="Goodstein D."/>
            <person name="Casacuberta J.M."/>
            <person name="Vandepoele K."/>
            <person name="Reski R."/>
            <person name="Cuming A.C."/>
            <person name="Tuskan G.A."/>
            <person name="Maumus F."/>
            <person name="Salse J."/>
            <person name="Schmutz J."/>
            <person name="Rensing S.A."/>
        </authorList>
    </citation>
    <scope>NUCLEOTIDE SEQUENCE [LARGE SCALE GENOMIC DNA]</scope>
    <source>
        <strain evidence="3 4">cv. Gransden 2004</strain>
    </source>
</reference>
<feature type="chain" id="PRO_5043238881" description="Thioredoxin domain-containing protein" evidence="2">
    <location>
        <begin position="22"/>
        <end position="1297"/>
    </location>
</feature>
<sequence length="1297" mass="143463">MARQVHLFWCMIITLVGLLGARRVVCTADEELFQWKRLTQENFTSIHSNAFTLCIVMLSWCGEGRSLIREISTLVKNSPDEFTALHYRYVYVNLDRSAVKSLPTIRSPSVFLFHKEIPFLYKGRLLGSHILEGVRYGMRSSESGFPVQRLETSENVIAFAGSSDRVFFFLDFCGLCIGDDEEMRHQPLSGTPLSDISKEKHNDELGPKSRGDENAVRAEKSPSPHASKNAQLVDDLEELVLDTPPHLSEATIGLHTWTEVILPAVDTMSTNATKIGTRVDPSCIECTELEKRRCRNVFENFTQAAAMNALTPYRIKFGLISSKSVAAESGLIDQGDSSLWKLMGVVQEPFRVPDVYEGEGDVGDFIASVSPSLVTELKGEGYHQQVSASYALLSDKPSILLFINRGSASPEVRGASQDALVTTRGAAFHFATLNKFHPENQEATSVQPSGTLWEKEMSSEEFLEASIPKGLHQHSQSLTVDRSDILSLLKSVNSGAVKMQSESGGFVMELKAVAHNQDSHSLLQDLIENHRKQKATLSASDLFNLLLGTSSRGTSLSNTVLGESIGNDKHSSDEVKENSAVNIDEVEDNMELVASSNLDHHLKGKAVFTRGTDDEGQGRYCSRKTTDEHTLEKGRVGISGINEECSRNGEVGFDDLDLRTDHAGVQSSVDDIERSTHPLEHFFGIDRHQTVEYDEHPADSLGLDLECSGKETERDHKVCKANAEVDMPRNVQLVHLGEALDVSDSFPEADKLGDAESKDLSAQHAIVQIQKNSVLSSNVSPRISFFFRDGDDSLMEKLAMTTKTPAVVVIFPKDEVHYVHPIIETLTQSSLIAFINQCFSGRREETVRSETPQLPIMDVPQPPFVNRDFHDHNSVPRLTVTTFDYDVLGLRYANLFADDAQSKQREVDAPDSVTPAWRKDVVVLFTTPWCGFCKRMEIVVREVYRAVNYNMGSSVHGCDDEDLGDARVADLQASNSEEAEPNEANSSHRNDGLPSILQMDCTLNDCDYYLRHLLDQDETYPAVVLYPAQKKHAPVIYEGAPEIQSLYRFIATNGMASSKLACRVAGTGRSKADLHHTPKDPSPMKIPATVTIPTDVRNGLSTPLTEAHLYEGSAEQPGMEIPTLFKSEVDARHPTAGTLLLASPLLDGTSVFSGCVILIVHAHEHGDVRGLMLNKPLSWDYVAKTIGQDSLHEAPLGFGGPVGEQSHPFFVLTKVPGLDDFHEVMPGVFYGVSAKSVEDLIQLMQSGKLIEADVWVFLGCTAWSWFQLQEELAQQIWNVSGHYNGLVQWPSGWRVHI</sequence>
<dbReference type="EnsemblPlants" id="Pp3c7_6630V3.3">
    <property type="protein sequence ID" value="Pp3c7_6630V3.3"/>
    <property type="gene ID" value="Pp3c7_6630"/>
</dbReference>
<dbReference type="GeneID" id="112285228"/>
<dbReference type="KEGG" id="ppp:112285228"/>